<reference evidence="1" key="1">
    <citation type="submission" date="2012-12" db="EMBL/GenBank/DDBJ databases">
        <title>Identification and characterization of a phenylalanine ammonia-lyase gene family in Isatis indigotica Fort.</title>
        <authorList>
            <person name="Liu Q."/>
            <person name="Chen J."/>
            <person name="Zhou X."/>
            <person name="Di P."/>
            <person name="Xiao Y."/>
            <person name="Xuan H."/>
            <person name="Zhang L."/>
            <person name="Chen W."/>
        </authorList>
    </citation>
    <scope>NUCLEOTIDE SEQUENCE</scope>
    <source>
        <tissue evidence="1">Salivary gland</tissue>
    </source>
</reference>
<proteinExistence type="evidence at transcript level"/>
<protein>
    <submittedName>
        <fullName evidence="1">Uncharacterized protein</fullName>
    </submittedName>
</protein>
<name>A0A0K8RKS8_IXORI</name>
<dbReference type="EMBL" id="GADI01002674">
    <property type="protein sequence ID" value="JAA71134.1"/>
    <property type="molecule type" value="mRNA"/>
</dbReference>
<accession>A0A0K8RKS8</accession>
<organism evidence="1">
    <name type="scientific">Ixodes ricinus</name>
    <name type="common">Common tick</name>
    <name type="synonym">Acarus ricinus</name>
    <dbReference type="NCBI Taxonomy" id="34613"/>
    <lineage>
        <taxon>Eukaryota</taxon>
        <taxon>Metazoa</taxon>
        <taxon>Ecdysozoa</taxon>
        <taxon>Arthropoda</taxon>
        <taxon>Chelicerata</taxon>
        <taxon>Arachnida</taxon>
        <taxon>Acari</taxon>
        <taxon>Parasitiformes</taxon>
        <taxon>Ixodida</taxon>
        <taxon>Ixodoidea</taxon>
        <taxon>Ixodidae</taxon>
        <taxon>Ixodinae</taxon>
        <taxon>Ixodes</taxon>
    </lineage>
</organism>
<dbReference type="AlphaFoldDB" id="A0A0K8RKS8"/>
<sequence length="106" mass="11900">MSVPRLSTMHVQKKCMPNFHLINGKSCLLFAEAVFLNDSNLAFVNKLLVEPDTNMQFFLMERELFPVSQGLTTRFMSGVRDVCERSKNCAQFVVTGACAGTEINSF</sequence>
<evidence type="ECO:0000313" key="1">
    <source>
        <dbReference type="EMBL" id="JAA71134.1"/>
    </source>
</evidence>